<dbReference type="EMBL" id="ACYS02000019">
    <property type="protein sequence ID" value="EGJ69396.1"/>
    <property type="molecule type" value="Genomic_DNA"/>
</dbReference>
<protein>
    <submittedName>
        <fullName evidence="1">Uncharacterized protein</fullName>
    </submittedName>
</protein>
<evidence type="ECO:0000313" key="1">
    <source>
        <dbReference type="EMBL" id="EGJ69396.1"/>
    </source>
</evidence>
<evidence type="ECO:0000313" key="2">
    <source>
        <dbReference type="Proteomes" id="UP000003204"/>
    </source>
</evidence>
<accession>A0A828SWB2</accession>
<dbReference type="Proteomes" id="UP000003204">
    <property type="component" value="Unassembled WGS sequence"/>
</dbReference>
<organism evidence="1 2">
    <name type="scientific">Acinetobacter baumannii 6014059</name>
    <dbReference type="NCBI Taxonomy" id="525242"/>
    <lineage>
        <taxon>Bacteria</taxon>
        <taxon>Pseudomonadati</taxon>
        <taxon>Pseudomonadota</taxon>
        <taxon>Gammaproteobacteria</taxon>
        <taxon>Moraxellales</taxon>
        <taxon>Moraxellaceae</taxon>
        <taxon>Acinetobacter</taxon>
        <taxon>Acinetobacter calcoaceticus/baumannii complex</taxon>
    </lineage>
</organism>
<dbReference type="AlphaFoldDB" id="A0A828SWB2"/>
<proteinExistence type="predicted"/>
<name>A0A828SWB2_ACIBA</name>
<gene>
    <name evidence="1" type="ORF">HMPREF0022_00878</name>
</gene>
<sequence length="43" mass="5116">MNTFGQIHNNMPYLFLLAFIMNFYDQFNNSISGQEMCYEVESI</sequence>
<reference evidence="1 2" key="1">
    <citation type="submission" date="2011-04" db="EMBL/GenBank/DDBJ databases">
        <authorList>
            <person name="Weinstock G."/>
            <person name="Sodergren E."/>
            <person name="Clifton S."/>
            <person name="Fulton L."/>
            <person name="Fulton B."/>
            <person name="Courtney L."/>
            <person name="Fronick C."/>
            <person name="Harrison M."/>
            <person name="Strong C."/>
            <person name="Farmer C."/>
            <person name="Delahaunty K."/>
            <person name="Markovic C."/>
            <person name="Hall O."/>
            <person name="Minx P."/>
            <person name="Tomlinson C."/>
            <person name="Mitreva M."/>
            <person name="Hou S."/>
            <person name="Chen J."/>
            <person name="Wollam A."/>
            <person name="Pepin K.H."/>
            <person name="Johnson M."/>
            <person name="Bhonagiri V."/>
            <person name="Zhang X."/>
            <person name="Suruliraj S."/>
            <person name="Warren W."/>
            <person name="Chinwalla A."/>
            <person name="Mardis E.R."/>
            <person name="Wilson R.K."/>
        </authorList>
    </citation>
    <scope>NUCLEOTIDE SEQUENCE [LARGE SCALE GENOMIC DNA]</scope>
    <source>
        <strain evidence="1 2">6014059</strain>
    </source>
</reference>
<comment type="caution">
    <text evidence="1">The sequence shown here is derived from an EMBL/GenBank/DDBJ whole genome shotgun (WGS) entry which is preliminary data.</text>
</comment>